<organism evidence="1 2">
    <name type="scientific">Flaviaesturariibacter amylovorans</name>
    <dbReference type="NCBI Taxonomy" id="1084520"/>
    <lineage>
        <taxon>Bacteria</taxon>
        <taxon>Pseudomonadati</taxon>
        <taxon>Bacteroidota</taxon>
        <taxon>Chitinophagia</taxon>
        <taxon>Chitinophagales</taxon>
        <taxon>Chitinophagaceae</taxon>
        <taxon>Flaviaestuariibacter</taxon>
    </lineage>
</organism>
<dbReference type="Proteomes" id="UP001501725">
    <property type="component" value="Unassembled WGS sequence"/>
</dbReference>
<protein>
    <recommendedName>
        <fullName evidence="3">PPIase</fullName>
    </recommendedName>
</protein>
<gene>
    <name evidence="1" type="ORF">GCM10023184_18800</name>
</gene>
<dbReference type="EMBL" id="BAABGY010000007">
    <property type="protein sequence ID" value="GAA4328748.1"/>
    <property type="molecule type" value="Genomic_DNA"/>
</dbReference>
<dbReference type="RefSeq" id="WP_345255327.1">
    <property type="nucleotide sequence ID" value="NZ_BAABGY010000007.1"/>
</dbReference>
<name>A0ABP8GR29_9BACT</name>
<proteinExistence type="predicted"/>
<comment type="caution">
    <text evidence="1">The sequence shown here is derived from an EMBL/GenBank/DDBJ whole genome shotgun (WGS) entry which is preliminary data.</text>
</comment>
<evidence type="ECO:0000313" key="1">
    <source>
        <dbReference type="EMBL" id="GAA4328748.1"/>
    </source>
</evidence>
<accession>A0ABP8GR29</accession>
<evidence type="ECO:0008006" key="3">
    <source>
        <dbReference type="Google" id="ProtNLM"/>
    </source>
</evidence>
<evidence type="ECO:0000313" key="2">
    <source>
        <dbReference type="Proteomes" id="UP001501725"/>
    </source>
</evidence>
<sequence>MTQLSPKKYIQSKARSLPVYKCLVNIDWEEAGMASVTVTRRHVNGRVTGAFYVVDLLCTGVKRTFEFFNVEETEVVPKLPYYGTETEEIPYDLAHNIVYAGVEFAAEFGIAPHADFSLTRYILEPDTDAVPVIEIEVGDREDGLPHLIEFRAGEFADALGKLRKNAGEGNYHYTVLPVPGSDEEEVGPAEEEEQSLGRLDDIPTGQLSAYEVEFIATEDLIDKDKVEARTMEEQVTIQVELLVRNLGRQFPDLYDASATEARPEYQLIEAATALPVGVAPEQQKEALEALQVLYVAAEDAEMKDKRKRQPMFLKHLNQFAANPLVVVEMYERSYSEELKKAFERSAELIEGMVDQYPLAQLTILLRQLLAAEEPEARFASLYAEALTPGAAHNTTLAELFDAFLVRTLRSLREKDLRSAVYFYELATVMQRETFFFRATQVALLSALLEHAMANQPAAEAAE</sequence>
<reference evidence="2" key="1">
    <citation type="journal article" date="2019" name="Int. J. Syst. Evol. Microbiol.">
        <title>The Global Catalogue of Microorganisms (GCM) 10K type strain sequencing project: providing services to taxonomists for standard genome sequencing and annotation.</title>
        <authorList>
            <consortium name="The Broad Institute Genomics Platform"/>
            <consortium name="The Broad Institute Genome Sequencing Center for Infectious Disease"/>
            <person name="Wu L."/>
            <person name="Ma J."/>
        </authorList>
    </citation>
    <scope>NUCLEOTIDE SEQUENCE [LARGE SCALE GENOMIC DNA]</scope>
    <source>
        <strain evidence="2">JCM 17919</strain>
    </source>
</reference>
<keyword evidence="2" id="KW-1185">Reference proteome</keyword>